<evidence type="ECO:0000313" key="1">
    <source>
        <dbReference type="EMBL" id="GHO89142.1"/>
    </source>
</evidence>
<sequence length="449" mass="51207">MPPSAHTTIPLEPKAIRQHIRALIRHQYRLHPQEATRQTHAVLNEIWQFVTFASIQLQAHKQKQALLTLKAVTDVLTEQWMHLNDIHGEVSAFFQDLTRVWTETVLQVDLTATEHKRWAKQITIWQTRLADWHSIHEAFAVPQAALREGWDYGPLQRILQGIELQQRPWEGEIPAYAPLLTQARLTVLEQQGKFQEYLHLAKAEDQTRAYVTMLVRQGQIPEAIAYGQHHLTTAKDALAVAQALWAHGAQSAGLQIADLGITLDGDHVPLAIWLRDQSWRMGEQTQAMRAGEVAFQGEPTLKHYLSLARIAGTHWPEYRARLLDSARQAPSTTDAHNLLQIFLHEHLFEDAIAVLQTDRRHTLVALVVDAALKEQAVLEWVVQACRQQAEHIMNGAKASYYQAAANWLTKARTAYHLLGQDDTWHVYLADLIERHQHKSKLLPLLRALA</sequence>
<accession>A0ABQ3VS79</accession>
<organism evidence="1 2">
    <name type="scientific">Dictyobacter formicarum</name>
    <dbReference type="NCBI Taxonomy" id="2778368"/>
    <lineage>
        <taxon>Bacteria</taxon>
        <taxon>Bacillati</taxon>
        <taxon>Chloroflexota</taxon>
        <taxon>Ktedonobacteria</taxon>
        <taxon>Ktedonobacterales</taxon>
        <taxon>Dictyobacteraceae</taxon>
        <taxon>Dictyobacter</taxon>
    </lineage>
</organism>
<proteinExistence type="predicted"/>
<dbReference type="RefSeq" id="WP_201366672.1">
    <property type="nucleotide sequence ID" value="NZ_BNJJ01000032.1"/>
</dbReference>
<evidence type="ECO:0008006" key="3">
    <source>
        <dbReference type="Google" id="ProtNLM"/>
    </source>
</evidence>
<keyword evidence="2" id="KW-1185">Reference proteome</keyword>
<gene>
    <name evidence="1" type="ORF">KSZ_71480</name>
</gene>
<protein>
    <recommendedName>
        <fullName evidence="3">SWIM zinc finger domain-containing protein</fullName>
    </recommendedName>
</protein>
<reference evidence="1 2" key="1">
    <citation type="journal article" date="2021" name="Int. J. Syst. Evol. Microbiol.">
        <title>Reticulibacter mediterranei gen. nov., sp. nov., within the new family Reticulibacteraceae fam. nov., and Ktedonospora formicarum gen. nov., sp. nov., Ktedonobacter robiniae sp. nov., Dictyobacter formicarum sp. nov. and Dictyobacter arantiisoli sp. nov., belonging to the class Ktedonobacteria.</title>
        <authorList>
            <person name="Yabe S."/>
            <person name="Zheng Y."/>
            <person name="Wang C.M."/>
            <person name="Sakai Y."/>
            <person name="Abe K."/>
            <person name="Yokota A."/>
            <person name="Donadio S."/>
            <person name="Cavaletti L."/>
            <person name="Monciardini P."/>
        </authorList>
    </citation>
    <scope>NUCLEOTIDE SEQUENCE [LARGE SCALE GENOMIC DNA]</scope>
    <source>
        <strain evidence="1 2">SOSP1-9</strain>
    </source>
</reference>
<dbReference type="EMBL" id="BNJJ01000032">
    <property type="protein sequence ID" value="GHO89142.1"/>
    <property type="molecule type" value="Genomic_DNA"/>
</dbReference>
<name>A0ABQ3VS79_9CHLR</name>
<comment type="caution">
    <text evidence="1">The sequence shown here is derived from an EMBL/GenBank/DDBJ whole genome shotgun (WGS) entry which is preliminary data.</text>
</comment>
<dbReference type="Proteomes" id="UP000635565">
    <property type="component" value="Unassembled WGS sequence"/>
</dbReference>
<evidence type="ECO:0000313" key="2">
    <source>
        <dbReference type="Proteomes" id="UP000635565"/>
    </source>
</evidence>